<dbReference type="InterPro" id="IPR035965">
    <property type="entry name" value="PAS-like_dom_sf"/>
</dbReference>
<dbReference type="NCBIfam" id="TIGR00229">
    <property type="entry name" value="sensory_box"/>
    <property type="match status" value="4"/>
</dbReference>
<keyword evidence="3 6" id="KW-0597">Phosphoprotein</keyword>
<dbReference type="Gene3D" id="3.30.450.20">
    <property type="entry name" value="PAS domain"/>
    <property type="match status" value="6"/>
</dbReference>
<dbReference type="InterPro" id="IPR000014">
    <property type="entry name" value="PAS"/>
</dbReference>
<keyword evidence="4" id="KW-0808">Transferase</keyword>
<dbReference type="PANTHER" id="PTHR43304:SF1">
    <property type="entry name" value="PAC DOMAIN-CONTAINING PROTEIN"/>
    <property type="match status" value="1"/>
</dbReference>
<dbReference type="Pfam" id="PF08447">
    <property type="entry name" value="PAS_3"/>
    <property type="match status" value="3"/>
</dbReference>
<dbReference type="EC" id="2.7.13.3" evidence="2"/>
<dbReference type="SMART" id="SM00086">
    <property type="entry name" value="PAC"/>
    <property type="match status" value="4"/>
</dbReference>
<dbReference type="InterPro" id="IPR013655">
    <property type="entry name" value="PAS_fold_3"/>
</dbReference>
<evidence type="ECO:0000256" key="4">
    <source>
        <dbReference type="ARBA" id="ARBA00022679"/>
    </source>
</evidence>
<dbReference type="CDD" id="cd00130">
    <property type="entry name" value="PAS"/>
    <property type="match status" value="5"/>
</dbReference>
<dbReference type="SMART" id="SM00448">
    <property type="entry name" value="REC"/>
    <property type="match status" value="1"/>
</dbReference>
<dbReference type="PROSITE" id="PS50113">
    <property type="entry name" value="PAC"/>
    <property type="match status" value="2"/>
</dbReference>
<dbReference type="PANTHER" id="PTHR43304">
    <property type="entry name" value="PHYTOCHROME-LIKE PROTEIN CPH1"/>
    <property type="match status" value="1"/>
</dbReference>
<keyword evidence="7" id="KW-0175">Coiled coil</keyword>
<dbReference type="RefSeq" id="WP_146138527.1">
    <property type="nucleotide sequence ID" value="NZ_PVWO01000550.1"/>
</dbReference>
<feature type="domain" description="PAS" evidence="9">
    <location>
        <begin position="523"/>
        <end position="580"/>
    </location>
</feature>
<feature type="modified residue" description="4-aspartylphosphate" evidence="6">
    <location>
        <position position="59"/>
    </location>
</feature>
<feature type="domain" description="PAS" evidence="9">
    <location>
        <begin position="400"/>
        <end position="470"/>
    </location>
</feature>
<dbReference type="InterPro" id="IPR000700">
    <property type="entry name" value="PAS-assoc_C"/>
</dbReference>
<proteinExistence type="predicted"/>
<dbReference type="InterPro" id="IPR052162">
    <property type="entry name" value="Sensor_kinase/Photoreceptor"/>
</dbReference>
<dbReference type="GO" id="GO:0004673">
    <property type="term" value="F:protein histidine kinase activity"/>
    <property type="evidence" value="ECO:0007669"/>
    <property type="project" value="UniProtKB-EC"/>
</dbReference>
<keyword evidence="12" id="KW-1185">Reference proteome</keyword>
<dbReference type="PROSITE" id="PS50112">
    <property type="entry name" value="PAS"/>
    <property type="match status" value="3"/>
</dbReference>
<comment type="catalytic activity">
    <reaction evidence="1">
        <text>ATP + protein L-histidine = ADP + protein N-phospho-L-histidine.</text>
        <dbReference type="EC" id="2.7.13.3"/>
    </reaction>
</comment>
<protein>
    <recommendedName>
        <fullName evidence="2">histidine kinase</fullName>
        <ecNumber evidence="2">2.7.13.3</ecNumber>
    </recommendedName>
</protein>
<dbReference type="SUPFAM" id="SSF55785">
    <property type="entry name" value="PYP-like sensor domain (PAS domain)"/>
    <property type="match status" value="5"/>
</dbReference>
<evidence type="ECO:0000259" key="10">
    <source>
        <dbReference type="PROSITE" id="PS50113"/>
    </source>
</evidence>
<feature type="coiled-coil region" evidence="7">
    <location>
        <begin position="878"/>
        <end position="905"/>
    </location>
</feature>
<evidence type="ECO:0000256" key="2">
    <source>
        <dbReference type="ARBA" id="ARBA00012438"/>
    </source>
</evidence>
<evidence type="ECO:0000259" key="8">
    <source>
        <dbReference type="PROSITE" id="PS50110"/>
    </source>
</evidence>
<sequence length="907" mass="104618">MSTSTYTLLIVEDFLADRELYRRALLTDSNSTYCLLEAESVAEGLEICDGQQIDAVLLDYLLPDADGLEFLAELSARNHRYPPPVVMLTGQGSESIAVRAIKAGAQDYLIKRDLTPELLQWTMRNAILQGRGYANDNSRLRRQLQQCQERFKISIDNMRECVAIFSAIRDESGQIIDFRFDYLNSAALENNRMTVKDIGKSLCEVFPAFGRSGLFEEYCQPIATGQPLIKEELIYEDVFGGERLTRAYSIHATKLDDGFVSCWRDETAQRKAERELKAADLKLVEIWESMTDAYVTLDRDWRIVYTNSEATEIYRQTSGLAPAEYLGRSHWDVFPWTMGTIVEREYRRAMADRVAVHFEIFYEPTKNWFEVRAYPSTEGLGLYFQDINQRKLDELARIAAEAERDRFFNLSIDLLAIGNFDGYFTRINPAWEQALGYTTAELLARPFVDLVHPDDREITEAALRRGLNESWVSTDFENRYRCKDGSYRWLSWSTMPYPEQNLMYGIARDVTERKRMEAERLAAQEERDRFFNLSIDLLAIGNFDGYFTRIDPSFERVLGLTEAELMARPFIEFVHPDDREHTLAAARSLSLGDEVINFENRYRCQDGSYRWILWNAMSHIPSQLWYAIGHDVTERKQLEADRLEAEQDRDRFFNLSIDLLAIGSFEGYFTRLNPAVEQILGFTRAELMAEPFMNFVHPDDRESTLAGAQSLVDGEPMVSCENRYRCKDGSYRWISWNAIPHAPDRVWYATGHDITERKQAEAALRESEQKFSAIFEQSFELMGIISLNGVVLDVNQTALDSISARKEDIAGEYFWDTPWWHTERLQQQLKAAIDRAGNGEFSRYEVQFPIPNGTTMTTDFSMKPVLDEADRVLMLVAEAHDITERKRAERDLQEAQERLQAGIEVAG</sequence>
<evidence type="ECO:0000256" key="1">
    <source>
        <dbReference type="ARBA" id="ARBA00000085"/>
    </source>
</evidence>
<dbReference type="OrthoDB" id="9773246at2"/>
<evidence type="ECO:0000256" key="5">
    <source>
        <dbReference type="ARBA" id="ARBA00022777"/>
    </source>
</evidence>
<evidence type="ECO:0000256" key="3">
    <source>
        <dbReference type="ARBA" id="ARBA00022553"/>
    </source>
</evidence>
<evidence type="ECO:0000313" key="12">
    <source>
        <dbReference type="Proteomes" id="UP000238937"/>
    </source>
</evidence>
<dbReference type="PROSITE" id="PS50110">
    <property type="entry name" value="RESPONSE_REGULATORY"/>
    <property type="match status" value="1"/>
</dbReference>
<evidence type="ECO:0000256" key="6">
    <source>
        <dbReference type="PROSITE-ProRule" id="PRU00169"/>
    </source>
</evidence>
<dbReference type="InterPro" id="IPR001610">
    <property type="entry name" value="PAC"/>
</dbReference>
<feature type="non-terminal residue" evidence="11">
    <location>
        <position position="907"/>
    </location>
</feature>
<organism evidence="11 12">
    <name type="scientific">Chamaesiphon polymorphus CCALA 037</name>
    <dbReference type="NCBI Taxonomy" id="2107692"/>
    <lineage>
        <taxon>Bacteria</taxon>
        <taxon>Bacillati</taxon>
        <taxon>Cyanobacteriota</taxon>
        <taxon>Cyanophyceae</taxon>
        <taxon>Gomontiellales</taxon>
        <taxon>Chamaesiphonaceae</taxon>
        <taxon>Chamaesiphon</taxon>
    </lineage>
</organism>
<evidence type="ECO:0000259" key="9">
    <source>
        <dbReference type="PROSITE" id="PS50112"/>
    </source>
</evidence>
<dbReference type="EMBL" id="PVWO01000550">
    <property type="protein sequence ID" value="PSB43455.1"/>
    <property type="molecule type" value="Genomic_DNA"/>
</dbReference>
<dbReference type="Pfam" id="PF00072">
    <property type="entry name" value="Response_reg"/>
    <property type="match status" value="1"/>
</dbReference>
<evidence type="ECO:0000313" key="11">
    <source>
        <dbReference type="EMBL" id="PSB43455.1"/>
    </source>
</evidence>
<gene>
    <name evidence="11" type="ORF">C7B77_26160</name>
</gene>
<comment type="caution">
    <text evidence="11">The sequence shown here is derived from an EMBL/GenBank/DDBJ whole genome shotgun (WGS) entry which is preliminary data.</text>
</comment>
<feature type="domain" description="PAC" evidence="10">
    <location>
        <begin position="842"/>
        <end position="894"/>
    </location>
</feature>
<dbReference type="Gene3D" id="3.40.50.2300">
    <property type="match status" value="1"/>
</dbReference>
<dbReference type="CDD" id="cd00156">
    <property type="entry name" value="REC"/>
    <property type="match status" value="1"/>
</dbReference>
<dbReference type="InterPro" id="IPR001789">
    <property type="entry name" value="Sig_transdc_resp-reg_receiver"/>
</dbReference>
<feature type="domain" description="PAS" evidence="9">
    <location>
        <begin position="666"/>
        <end position="715"/>
    </location>
</feature>
<dbReference type="SMART" id="SM00091">
    <property type="entry name" value="PAS"/>
    <property type="match status" value="5"/>
</dbReference>
<dbReference type="Pfam" id="PF08448">
    <property type="entry name" value="PAS_4"/>
    <property type="match status" value="2"/>
</dbReference>
<dbReference type="InterPro" id="IPR011006">
    <property type="entry name" value="CheY-like_superfamily"/>
</dbReference>
<dbReference type="InterPro" id="IPR013656">
    <property type="entry name" value="PAS_4"/>
</dbReference>
<feature type="domain" description="Response regulatory" evidence="8">
    <location>
        <begin position="7"/>
        <end position="126"/>
    </location>
</feature>
<accession>A0A2T1FEP1</accession>
<dbReference type="SUPFAM" id="SSF52172">
    <property type="entry name" value="CheY-like"/>
    <property type="match status" value="1"/>
</dbReference>
<feature type="domain" description="PAC" evidence="10">
    <location>
        <begin position="718"/>
        <end position="766"/>
    </location>
</feature>
<dbReference type="GO" id="GO:0000160">
    <property type="term" value="P:phosphorelay signal transduction system"/>
    <property type="evidence" value="ECO:0007669"/>
    <property type="project" value="InterPro"/>
</dbReference>
<evidence type="ECO:0000256" key="7">
    <source>
        <dbReference type="SAM" id="Coils"/>
    </source>
</evidence>
<name>A0A2T1FEP1_9CYAN</name>
<dbReference type="AlphaFoldDB" id="A0A2T1FEP1"/>
<keyword evidence="5" id="KW-0418">Kinase</keyword>
<reference evidence="11 12" key="1">
    <citation type="submission" date="2018-03" db="EMBL/GenBank/DDBJ databases">
        <title>The ancient ancestry and fast evolution of plastids.</title>
        <authorList>
            <person name="Moore K.R."/>
            <person name="Magnabosco C."/>
            <person name="Momper L."/>
            <person name="Gold D.A."/>
            <person name="Bosak T."/>
            <person name="Fournier G.P."/>
        </authorList>
    </citation>
    <scope>NUCLEOTIDE SEQUENCE [LARGE SCALE GENOMIC DNA]</scope>
    <source>
        <strain evidence="11 12">CCALA 037</strain>
    </source>
</reference>
<dbReference type="Proteomes" id="UP000238937">
    <property type="component" value="Unassembled WGS sequence"/>
</dbReference>